<keyword evidence="5" id="KW-0378">Hydrolase</keyword>
<evidence type="ECO:0000256" key="3">
    <source>
        <dbReference type="ARBA" id="ARBA00022705"/>
    </source>
</evidence>
<dbReference type="GO" id="GO:0003697">
    <property type="term" value="F:single-stranded DNA binding"/>
    <property type="evidence" value="ECO:0007669"/>
    <property type="project" value="TreeGrafter"/>
</dbReference>
<evidence type="ECO:0000256" key="5">
    <source>
        <dbReference type="ARBA" id="ARBA00022801"/>
    </source>
</evidence>
<evidence type="ECO:0000313" key="11">
    <source>
        <dbReference type="EMBL" id="UXD21705.1"/>
    </source>
</evidence>
<protein>
    <recommendedName>
        <fullName evidence="2">DNA helicase</fullName>
        <ecNumber evidence="2">3.6.4.12</ecNumber>
    </recommendedName>
</protein>
<gene>
    <name evidence="11" type="ORF">IPA_07030</name>
</gene>
<evidence type="ECO:0000256" key="9">
    <source>
        <dbReference type="RuleBase" id="RU004070"/>
    </source>
</evidence>
<dbReference type="Gene3D" id="3.30.1640.10">
    <property type="entry name" value="mini-chromosome maintenance (MCM) complex, chain A, domain 1"/>
    <property type="match status" value="1"/>
</dbReference>
<keyword evidence="7 9" id="KW-0067">ATP-binding</keyword>
<evidence type="ECO:0000256" key="4">
    <source>
        <dbReference type="ARBA" id="ARBA00022741"/>
    </source>
</evidence>
<evidence type="ECO:0000256" key="2">
    <source>
        <dbReference type="ARBA" id="ARBA00012551"/>
    </source>
</evidence>
<dbReference type="InterPro" id="IPR027417">
    <property type="entry name" value="P-loop_NTPase"/>
</dbReference>
<accession>A0A977PKW9</accession>
<dbReference type="GO" id="GO:0017116">
    <property type="term" value="F:single-stranded DNA helicase activity"/>
    <property type="evidence" value="ECO:0007669"/>
    <property type="project" value="TreeGrafter"/>
</dbReference>
<keyword evidence="12" id="KW-1185">Reference proteome</keyword>
<dbReference type="PROSITE" id="PS50051">
    <property type="entry name" value="MCM_2"/>
    <property type="match status" value="1"/>
</dbReference>
<evidence type="ECO:0000256" key="1">
    <source>
        <dbReference type="ARBA" id="ARBA00008010"/>
    </source>
</evidence>
<dbReference type="FunFam" id="2.20.28.10:FF:000003">
    <property type="entry name" value="DNA helicase"/>
    <property type="match status" value="1"/>
</dbReference>
<dbReference type="SUPFAM" id="SSF52540">
    <property type="entry name" value="P-loop containing nucleoside triphosphate hydrolases"/>
    <property type="match status" value="1"/>
</dbReference>
<dbReference type="PANTHER" id="PTHR11630">
    <property type="entry name" value="DNA REPLICATION LICENSING FACTOR MCM FAMILY MEMBER"/>
    <property type="match status" value="1"/>
</dbReference>
<dbReference type="InterPro" id="IPR003593">
    <property type="entry name" value="AAA+_ATPase"/>
</dbReference>
<dbReference type="PRINTS" id="PR01660">
    <property type="entry name" value="MCMPROTEIN4"/>
</dbReference>
<dbReference type="Gene3D" id="1.10.10.10">
    <property type="entry name" value="Winged helix-like DNA-binding domain superfamily/Winged helix DNA-binding domain"/>
    <property type="match status" value="1"/>
</dbReference>
<evidence type="ECO:0000313" key="12">
    <source>
        <dbReference type="Proteomes" id="UP001063698"/>
    </source>
</evidence>
<dbReference type="SMART" id="SM00350">
    <property type="entry name" value="MCM"/>
    <property type="match status" value="1"/>
</dbReference>
<dbReference type="InterPro" id="IPR001208">
    <property type="entry name" value="MCM_dom"/>
</dbReference>
<dbReference type="Pfam" id="PF00493">
    <property type="entry name" value="MCM"/>
    <property type="match status" value="1"/>
</dbReference>
<keyword evidence="3" id="KW-0235">DNA replication</keyword>
<dbReference type="Gene3D" id="2.40.50.140">
    <property type="entry name" value="Nucleic acid-binding proteins"/>
    <property type="match status" value="1"/>
</dbReference>
<dbReference type="GO" id="GO:0006270">
    <property type="term" value="P:DNA replication initiation"/>
    <property type="evidence" value="ECO:0007669"/>
    <property type="project" value="InterPro"/>
</dbReference>
<evidence type="ECO:0000259" key="10">
    <source>
        <dbReference type="PROSITE" id="PS50051"/>
    </source>
</evidence>
<dbReference type="Pfam" id="PF17207">
    <property type="entry name" value="MCM_OB"/>
    <property type="match status" value="1"/>
</dbReference>
<comment type="similarity">
    <text evidence="1 9">Belongs to the MCM family.</text>
</comment>
<dbReference type="InterPro" id="IPR012340">
    <property type="entry name" value="NA-bd_OB-fold"/>
</dbReference>
<dbReference type="InterPro" id="IPR008047">
    <property type="entry name" value="MCM_4"/>
</dbReference>
<reference evidence="11" key="1">
    <citation type="submission" date="2013-11" db="EMBL/GenBank/DDBJ databases">
        <title>Comparative genomics of Ignicoccus.</title>
        <authorList>
            <person name="Podar M."/>
        </authorList>
    </citation>
    <scope>NUCLEOTIDE SEQUENCE</scope>
    <source>
        <strain evidence="11">DSM 13166</strain>
    </source>
</reference>
<dbReference type="PANTHER" id="PTHR11630:SF66">
    <property type="entry name" value="DNA REPLICATION LICENSING FACTOR MCM4"/>
    <property type="match status" value="1"/>
</dbReference>
<evidence type="ECO:0000256" key="7">
    <source>
        <dbReference type="ARBA" id="ARBA00022840"/>
    </source>
</evidence>
<dbReference type="SMART" id="SM00382">
    <property type="entry name" value="AAA"/>
    <property type="match status" value="1"/>
</dbReference>
<sequence length="688" mass="77527">MSLELEQLPPEEQFREFIERYQDEEGKAKYKEMLKRIVIERKKSLVVDFHDIIDFSQELASLIIDKPREYIPKFEKVLKEIASAYAGKDYKVNLRFSNLPETVKLREIRDIHIGKLIMIEGILVRVTQVKERIRKAYFRCEACGTIFPVIQNEIYIVTPSSCPNEECPKRTGPFTFLADHPDNEYVNWQMMVVQEKPEELPAGQLPRSIEVIVEDDLVDIARPGDKVTIVGIVEAKPDKLLRKGSAAIFTIRIYANNIEVSQKVLEDIALEPEDVEKIQELAKDPWIHKRIVMSIAPSIYGLWDIKEAIALSLFGGVPKQLEDGTRIRGDIHVLIIGDPGTAKSQLLQYAARVAPRSVYTTGKGSTAAGLTAAVVRDKVTGEFYLEAGALVIADGGVAVIDEIDKMREEDRVAIHEAMEQQTVSIAKAGIVAKLNARCAVLAAGNPRYGRYLPNRTVAENINLPPSILSRFDLIFVLQDRPDPMNDRRLVRYILNVHKEAEKIRPEIPIDLLKKYIVYAKKTVSPKLTEDAKKIIENFFVDLRSKAANNPEMGVPITARQLEALVRMSEAHARMALRNSVLAEDAVEAVRMMLAFLNTVGLDVETGRIDIDVILTGRPVSKLSKMMMVSKLLKELAEGKECVPLKELVEEARKKGIEAEVVDEAIKMFRNDGTIYEKRPGCFKPASEY</sequence>
<evidence type="ECO:0000256" key="8">
    <source>
        <dbReference type="ARBA" id="ARBA00023125"/>
    </source>
</evidence>
<keyword evidence="8 9" id="KW-0238">DNA-binding</keyword>
<keyword evidence="6" id="KW-0347">Helicase</keyword>
<dbReference type="PRINTS" id="PR01657">
    <property type="entry name" value="MCMFAMILY"/>
</dbReference>
<name>A0A977PKW9_9CREN</name>
<dbReference type="Pfam" id="PF17855">
    <property type="entry name" value="MCM_lid"/>
    <property type="match status" value="1"/>
</dbReference>
<organism evidence="11 12">
    <name type="scientific">Ignicoccus pacificus DSM 13166</name>
    <dbReference type="NCBI Taxonomy" id="940294"/>
    <lineage>
        <taxon>Archaea</taxon>
        <taxon>Thermoproteota</taxon>
        <taxon>Thermoprotei</taxon>
        <taxon>Desulfurococcales</taxon>
        <taxon>Desulfurococcaceae</taxon>
        <taxon>Ignicoccus</taxon>
    </lineage>
</organism>
<dbReference type="InterPro" id="IPR033762">
    <property type="entry name" value="MCM_OB"/>
</dbReference>
<dbReference type="Pfam" id="PF14551">
    <property type="entry name" value="MCM_N"/>
    <property type="match status" value="1"/>
</dbReference>
<dbReference type="GO" id="GO:0005524">
    <property type="term" value="F:ATP binding"/>
    <property type="evidence" value="ECO:0007669"/>
    <property type="project" value="UniProtKB-KW"/>
</dbReference>
<dbReference type="KEGG" id="ipc:IPA_07030"/>
<dbReference type="EC" id="3.6.4.12" evidence="2"/>
<dbReference type="GO" id="GO:0042555">
    <property type="term" value="C:MCM complex"/>
    <property type="evidence" value="ECO:0007669"/>
    <property type="project" value="InterPro"/>
</dbReference>
<dbReference type="InterPro" id="IPR036388">
    <property type="entry name" value="WH-like_DNA-bd_sf"/>
</dbReference>
<dbReference type="Gene3D" id="3.40.50.300">
    <property type="entry name" value="P-loop containing nucleotide triphosphate hydrolases"/>
    <property type="match status" value="1"/>
</dbReference>
<proteinExistence type="inferred from homology"/>
<dbReference type="AlphaFoldDB" id="A0A977PKW9"/>
<dbReference type="NCBIfam" id="NF040949">
    <property type="entry name" value="minchrom_main_MCM"/>
    <property type="match status" value="1"/>
</dbReference>
<dbReference type="GO" id="GO:0016787">
    <property type="term" value="F:hydrolase activity"/>
    <property type="evidence" value="ECO:0007669"/>
    <property type="project" value="UniProtKB-KW"/>
</dbReference>
<dbReference type="Proteomes" id="UP001063698">
    <property type="component" value="Chromosome"/>
</dbReference>
<dbReference type="InterPro" id="IPR031327">
    <property type="entry name" value="MCM"/>
</dbReference>
<feature type="domain" description="MCM C-terminal AAA(+) ATPase" evidence="10">
    <location>
        <begin position="287"/>
        <end position="493"/>
    </location>
</feature>
<dbReference type="EMBL" id="CP006868">
    <property type="protein sequence ID" value="UXD21705.1"/>
    <property type="molecule type" value="Genomic_DNA"/>
</dbReference>
<keyword evidence="4 9" id="KW-0547">Nucleotide-binding</keyword>
<dbReference type="FunFam" id="3.40.50.300:FF:000826">
    <property type="entry name" value="Replicative DNA helicase Mcm"/>
    <property type="match status" value="1"/>
</dbReference>
<dbReference type="Gene3D" id="2.20.28.10">
    <property type="match status" value="1"/>
</dbReference>
<evidence type="ECO:0000256" key="6">
    <source>
        <dbReference type="ARBA" id="ARBA00022806"/>
    </source>
</evidence>
<dbReference type="InterPro" id="IPR027925">
    <property type="entry name" value="MCM_N"/>
</dbReference>
<dbReference type="SUPFAM" id="SSF50249">
    <property type="entry name" value="Nucleic acid-binding proteins"/>
    <property type="match status" value="1"/>
</dbReference>
<dbReference type="InterPro" id="IPR041562">
    <property type="entry name" value="MCM_lid"/>
</dbReference>